<protein>
    <submittedName>
        <fullName evidence="3">Unannotated protein</fullName>
    </submittedName>
</protein>
<accession>A0A6J6NFB1</accession>
<dbReference type="SUPFAM" id="SSF56524">
    <property type="entry name" value="Oxidoreductase molybdopterin-binding domain"/>
    <property type="match status" value="1"/>
</dbReference>
<dbReference type="Pfam" id="PF00174">
    <property type="entry name" value="Oxidored_molyb"/>
    <property type="match status" value="1"/>
</dbReference>
<gene>
    <name evidence="3" type="ORF">UFOPK2399_00244</name>
</gene>
<organism evidence="3">
    <name type="scientific">freshwater metagenome</name>
    <dbReference type="NCBI Taxonomy" id="449393"/>
    <lineage>
        <taxon>unclassified sequences</taxon>
        <taxon>metagenomes</taxon>
        <taxon>ecological metagenomes</taxon>
    </lineage>
</organism>
<dbReference type="Gene3D" id="3.90.420.10">
    <property type="entry name" value="Oxidoreductase, molybdopterin-binding domain"/>
    <property type="match status" value="1"/>
</dbReference>
<dbReference type="InterPro" id="IPR000572">
    <property type="entry name" value="OxRdtase_Mopterin-bd_dom"/>
</dbReference>
<keyword evidence="1" id="KW-0472">Membrane</keyword>
<evidence type="ECO:0000259" key="2">
    <source>
        <dbReference type="Pfam" id="PF00174"/>
    </source>
</evidence>
<dbReference type="EMBL" id="CAEZXP010000001">
    <property type="protein sequence ID" value="CAB4685311.1"/>
    <property type="molecule type" value="Genomic_DNA"/>
</dbReference>
<dbReference type="PANTHER" id="PTHR43032">
    <property type="entry name" value="PROTEIN-METHIONINE-SULFOXIDE REDUCTASE"/>
    <property type="match status" value="1"/>
</dbReference>
<name>A0A6J6NFB1_9ZZZZ</name>
<evidence type="ECO:0000313" key="3">
    <source>
        <dbReference type="EMBL" id="CAB4685311.1"/>
    </source>
</evidence>
<sequence>MHENEQRPREIPREHLGGRPIGRYGFLGVLGAGAASVVWGGPISRTLSRVINPVADSTGLSKVIPTSGWRIYTVASTMPKFDPATWRLTVGGLVETPVSLSYADLMEMSRAEQVSTFHCVTGWVVKDVHWAGVRLHEVLERAKPASGATALRFVSSEQPYDDSLTRAQAALPDVLLAYEMDGLPIKREHGAPLRLVIPDMYGYKSVKWVSQITLEGVARDGYWEQRGYDRDAWVGSNDSR</sequence>
<proteinExistence type="predicted"/>
<dbReference type="AlphaFoldDB" id="A0A6J6NFB1"/>
<keyword evidence="1" id="KW-1133">Transmembrane helix</keyword>
<dbReference type="GO" id="GO:0016491">
    <property type="term" value="F:oxidoreductase activity"/>
    <property type="evidence" value="ECO:0007669"/>
    <property type="project" value="InterPro"/>
</dbReference>
<reference evidence="3" key="1">
    <citation type="submission" date="2020-05" db="EMBL/GenBank/DDBJ databases">
        <authorList>
            <person name="Chiriac C."/>
            <person name="Salcher M."/>
            <person name="Ghai R."/>
            <person name="Kavagutti S V."/>
        </authorList>
    </citation>
    <scope>NUCLEOTIDE SEQUENCE</scope>
</reference>
<feature type="transmembrane region" description="Helical" evidence="1">
    <location>
        <begin position="21"/>
        <end position="41"/>
    </location>
</feature>
<dbReference type="InterPro" id="IPR036374">
    <property type="entry name" value="OxRdtase_Mopterin-bd_sf"/>
</dbReference>
<keyword evidence="1" id="KW-0812">Transmembrane</keyword>
<dbReference type="PRINTS" id="PR00407">
    <property type="entry name" value="EUMOPTERIN"/>
</dbReference>
<dbReference type="InterPro" id="IPR008335">
    <property type="entry name" value="Mopterin_OxRdtase_euk"/>
</dbReference>
<feature type="domain" description="Oxidoreductase molybdopterin-binding" evidence="2">
    <location>
        <begin position="77"/>
        <end position="223"/>
    </location>
</feature>
<evidence type="ECO:0000256" key="1">
    <source>
        <dbReference type="SAM" id="Phobius"/>
    </source>
</evidence>